<dbReference type="InterPro" id="IPR002931">
    <property type="entry name" value="Transglutaminase-like"/>
</dbReference>
<proteinExistence type="predicted"/>
<keyword evidence="3" id="KW-1185">Reference proteome</keyword>
<gene>
    <name evidence="2" type="ORF">FHR82_005624</name>
</gene>
<dbReference type="InterPro" id="IPR038765">
    <property type="entry name" value="Papain-like_cys_pep_sf"/>
</dbReference>
<accession>A0A7W7Q978</accession>
<sequence length="238" mass="26893">MNRKAKKMGTDKTPEELLAVTDFLDHDTLVVRHFVDRVLGEDRGTPIENAVKLYYAVRDEINYEVYGASLSPEGLRASSILGRGRGFCIHKSNVYAAACRAVGIPSRLVMTDVRNHLASDRLRELVGGDVFRFHALTTVYLDGRWVRATPVFNKMLCRLYGITPLDFDGKTDSMSHPYDSKGRKYMEFLHEHGEFDDFPYDLVVDGIRVAHPRLFDSRYETKDGSLIAEAGSTQQRAA</sequence>
<name>A0A7W7Q978_9PSEU</name>
<dbReference type="Proteomes" id="UP000520767">
    <property type="component" value="Unassembled WGS sequence"/>
</dbReference>
<dbReference type="GO" id="GO:0006508">
    <property type="term" value="P:proteolysis"/>
    <property type="evidence" value="ECO:0007669"/>
    <property type="project" value="UniProtKB-KW"/>
</dbReference>
<protein>
    <submittedName>
        <fullName evidence="2">Transglutaminase-like putative cysteine protease</fullName>
    </submittedName>
</protein>
<dbReference type="SUPFAM" id="SSF54001">
    <property type="entry name" value="Cysteine proteinases"/>
    <property type="match status" value="1"/>
</dbReference>
<evidence type="ECO:0000313" key="2">
    <source>
        <dbReference type="EMBL" id="MBB4909366.1"/>
    </source>
</evidence>
<dbReference type="RefSeq" id="WP_311771313.1">
    <property type="nucleotide sequence ID" value="NZ_JACHJQ010000006.1"/>
</dbReference>
<keyword evidence="2" id="KW-0645">Protease</keyword>
<dbReference type="PANTHER" id="PTHR33490:SF3">
    <property type="entry name" value="CONSERVED INTEGRAL MEMBRANE PROTEIN"/>
    <property type="match status" value="1"/>
</dbReference>
<dbReference type="Pfam" id="PF01841">
    <property type="entry name" value="Transglut_core"/>
    <property type="match status" value="1"/>
</dbReference>
<comment type="caution">
    <text evidence="2">The sequence shown here is derived from an EMBL/GenBank/DDBJ whole genome shotgun (WGS) entry which is preliminary data.</text>
</comment>
<evidence type="ECO:0000313" key="3">
    <source>
        <dbReference type="Proteomes" id="UP000520767"/>
    </source>
</evidence>
<reference evidence="2 3" key="1">
    <citation type="submission" date="2020-08" db="EMBL/GenBank/DDBJ databases">
        <title>Genomic Encyclopedia of Type Strains, Phase III (KMG-III): the genomes of soil and plant-associated and newly described type strains.</title>
        <authorList>
            <person name="Whitman W."/>
        </authorList>
    </citation>
    <scope>NUCLEOTIDE SEQUENCE [LARGE SCALE GENOMIC DNA]</scope>
    <source>
        <strain evidence="2 3">CECT 8960</strain>
    </source>
</reference>
<dbReference type="PANTHER" id="PTHR33490">
    <property type="entry name" value="BLR5614 PROTEIN-RELATED"/>
    <property type="match status" value="1"/>
</dbReference>
<keyword evidence="2" id="KW-0378">Hydrolase</keyword>
<dbReference type="SMART" id="SM00460">
    <property type="entry name" value="TGc"/>
    <property type="match status" value="1"/>
</dbReference>
<dbReference type="Gene3D" id="3.10.620.30">
    <property type="match status" value="1"/>
</dbReference>
<evidence type="ECO:0000259" key="1">
    <source>
        <dbReference type="SMART" id="SM00460"/>
    </source>
</evidence>
<dbReference type="EMBL" id="JACHJQ010000006">
    <property type="protein sequence ID" value="MBB4909366.1"/>
    <property type="molecule type" value="Genomic_DNA"/>
</dbReference>
<dbReference type="AlphaFoldDB" id="A0A7W7Q978"/>
<dbReference type="GO" id="GO:0008233">
    <property type="term" value="F:peptidase activity"/>
    <property type="evidence" value="ECO:0007669"/>
    <property type="project" value="UniProtKB-KW"/>
</dbReference>
<feature type="domain" description="Transglutaminase-like" evidence="1">
    <location>
        <begin position="80"/>
        <end position="152"/>
    </location>
</feature>
<organism evidence="2 3">
    <name type="scientific">Actinophytocola algeriensis</name>
    <dbReference type="NCBI Taxonomy" id="1768010"/>
    <lineage>
        <taxon>Bacteria</taxon>
        <taxon>Bacillati</taxon>
        <taxon>Actinomycetota</taxon>
        <taxon>Actinomycetes</taxon>
        <taxon>Pseudonocardiales</taxon>
        <taxon>Pseudonocardiaceae</taxon>
    </lineage>
</organism>